<evidence type="ECO:0000313" key="3">
    <source>
        <dbReference type="EnsemblProtists" id="EOD11154"/>
    </source>
</evidence>
<dbReference type="Pfam" id="PF00004">
    <property type="entry name" value="AAA"/>
    <property type="match status" value="1"/>
</dbReference>
<protein>
    <recommendedName>
        <fullName evidence="2">ATPase AAA-type core domain-containing protein</fullName>
    </recommendedName>
</protein>
<dbReference type="GO" id="GO:0016887">
    <property type="term" value="F:ATP hydrolysis activity"/>
    <property type="evidence" value="ECO:0007669"/>
    <property type="project" value="InterPro"/>
</dbReference>
<dbReference type="Proteomes" id="UP000013827">
    <property type="component" value="Unassembled WGS sequence"/>
</dbReference>
<dbReference type="InterPro" id="IPR027417">
    <property type="entry name" value="P-loop_NTPase"/>
</dbReference>
<evidence type="ECO:0000256" key="1">
    <source>
        <dbReference type="SAM" id="MobiDB-lite"/>
    </source>
</evidence>
<dbReference type="HOGENOM" id="CLU_1463849_0_0_1"/>
<dbReference type="InterPro" id="IPR050304">
    <property type="entry name" value="MT-severing_AAA_ATPase"/>
</dbReference>
<dbReference type="InterPro" id="IPR003959">
    <property type="entry name" value="ATPase_AAA_core"/>
</dbReference>
<dbReference type="EnsemblProtists" id="EOD11154">
    <property type="protein sequence ID" value="EOD11154"/>
    <property type="gene ID" value="EMIHUDRAFT_452515"/>
</dbReference>
<dbReference type="GO" id="GO:0005524">
    <property type="term" value="F:ATP binding"/>
    <property type="evidence" value="ECO:0007669"/>
    <property type="project" value="InterPro"/>
</dbReference>
<dbReference type="eggNOG" id="KOG0738">
    <property type="taxonomic scope" value="Eukaryota"/>
</dbReference>
<dbReference type="AlphaFoldDB" id="A0A0D3IIR9"/>
<dbReference type="PaxDb" id="2903-EOD11154"/>
<dbReference type="GO" id="GO:0015630">
    <property type="term" value="C:microtubule cytoskeleton"/>
    <property type="evidence" value="ECO:0007669"/>
    <property type="project" value="TreeGrafter"/>
</dbReference>
<reference evidence="4" key="1">
    <citation type="journal article" date="2013" name="Nature">
        <title>Pan genome of the phytoplankton Emiliania underpins its global distribution.</title>
        <authorList>
            <person name="Read B.A."/>
            <person name="Kegel J."/>
            <person name="Klute M.J."/>
            <person name="Kuo A."/>
            <person name="Lefebvre S.C."/>
            <person name="Maumus F."/>
            <person name="Mayer C."/>
            <person name="Miller J."/>
            <person name="Monier A."/>
            <person name="Salamov A."/>
            <person name="Young J."/>
            <person name="Aguilar M."/>
            <person name="Claverie J.M."/>
            <person name="Frickenhaus S."/>
            <person name="Gonzalez K."/>
            <person name="Herman E.K."/>
            <person name="Lin Y.C."/>
            <person name="Napier J."/>
            <person name="Ogata H."/>
            <person name="Sarno A.F."/>
            <person name="Shmutz J."/>
            <person name="Schroeder D."/>
            <person name="de Vargas C."/>
            <person name="Verret F."/>
            <person name="von Dassow P."/>
            <person name="Valentin K."/>
            <person name="Van de Peer Y."/>
            <person name="Wheeler G."/>
            <person name="Dacks J.B."/>
            <person name="Delwiche C.F."/>
            <person name="Dyhrman S.T."/>
            <person name="Glockner G."/>
            <person name="John U."/>
            <person name="Richards T."/>
            <person name="Worden A.Z."/>
            <person name="Zhang X."/>
            <person name="Grigoriev I.V."/>
            <person name="Allen A.E."/>
            <person name="Bidle K."/>
            <person name="Borodovsky M."/>
            <person name="Bowler C."/>
            <person name="Brownlee C."/>
            <person name="Cock J.M."/>
            <person name="Elias M."/>
            <person name="Gladyshev V.N."/>
            <person name="Groth M."/>
            <person name="Guda C."/>
            <person name="Hadaegh A."/>
            <person name="Iglesias-Rodriguez M.D."/>
            <person name="Jenkins J."/>
            <person name="Jones B.M."/>
            <person name="Lawson T."/>
            <person name="Leese F."/>
            <person name="Lindquist E."/>
            <person name="Lobanov A."/>
            <person name="Lomsadze A."/>
            <person name="Malik S.B."/>
            <person name="Marsh M.E."/>
            <person name="Mackinder L."/>
            <person name="Mock T."/>
            <person name="Mueller-Roeber B."/>
            <person name="Pagarete A."/>
            <person name="Parker M."/>
            <person name="Probert I."/>
            <person name="Quesneville H."/>
            <person name="Raines C."/>
            <person name="Rensing S.A."/>
            <person name="Riano-Pachon D.M."/>
            <person name="Richier S."/>
            <person name="Rokitta S."/>
            <person name="Shiraiwa Y."/>
            <person name="Soanes D.M."/>
            <person name="van der Giezen M."/>
            <person name="Wahlund T.M."/>
            <person name="Williams B."/>
            <person name="Wilson W."/>
            <person name="Wolfe G."/>
            <person name="Wurch L.L."/>
        </authorList>
    </citation>
    <scope>NUCLEOTIDE SEQUENCE</scope>
</reference>
<dbReference type="Gene3D" id="3.40.50.300">
    <property type="entry name" value="P-loop containing nucleotide triphosphate hydrolases"/>
    <property type="match status" value="1"/>
</dbReference>
<dbReference type="KEGG" id="ehx:EMIHUDRAFT_452515"/>
<feature type="domain" description="ATPase AAA-type core" evidence="2">
    <location>
        <begin position="1"/>
        <end position="83"/>
    </location>
</feature>
<accession>A0A0D3IIR9</accession>
<dbReference type="SUPFAM" id="SSF52540">
    <property type="entry name" value="P-loop containing nucleoside triphosphate hydrolases"/>
    <property type="match status" value="1"/>
</dbReference>
<reference evidence="3" key="2">
    <citation type="submission" date="2024-10" db="UniProtKB">
        <authorList>
            <consortium name="EnsemblProtists"/>
        </authorList>
    </citation>
    <scope>IDENTIFICATION</scope>
</reference>
<keyword evidence="4" id="KW-1185">Reference proteome</keyword>
<proteinExistence type="predicted"/>
<organism evidence="3 4">
    <name type="scientific">Emiliania huxleyi (strain CCMP1516)</name>
    <dbReference type="NCBI Taxonomy" id="280463"/>
    <lineage>
        <taxon>Eukaryota</taxon>
        <taxon>Haptista</taxon>
        <taxon>Haptophyta</taxon>
        <taxon>Prymnesiophyceae</taxon>
        <taxon>Isochrysidales</taxon>
        <taxon>Noelaerhabdaceae</taxon>
        <taxon>Emiliania</taxon>
    </lineage>
</organism>
<feature type="region of interest" description="Disordered" evidence="1">
    <location>
        <begin position="76"/>
        <end position="105"/>
    </location>
</feature>
<evidence type="ECO:0000259" key="2">
    <source>
        <dbReference type="Pfam" id="PF00004"/>
    </source>
</evidence>
<dbReference type="GO" id="GO:0051013">
    <property type="term" value="P:microtubule severing"/>
    <property type="evidence" value="ECO:0007669"/>
    <property type="project" value="TreeGrafter"/>
</dbReference>
<name>A0A0D3IIR9_EMIH1</name>
<dbReference type="PANTHER" id="PTHR23074:SF19">
    <property type="entry name" value="KATANIN P60 ATPASE-CONTAINING SUBUNIT A1"/>
    <property type="match status" value="1"/>
</dbReference>
<dbReference type="GeneID" id="17257279"/>
<dbReference type="PANTHER" id="PTHR23074">
    <property type="entry name" value="AAA DOMAIN-CONTAINING"/>
    <property type="match status" value="1"/>
</dbReference>
<sequence length="185" mass="19541">MFGPPGTGKTLLAKALAANCTNKELVDSQALATECGTTFFSVTSSTLGSKYRGDAERMARFYAPSTIFIDEVDSLASQRGSTGEHGGAPPGRVRGTSPESDAGPLRVQMDGVGGGGAEDGECKNVMVLAAAPFSELAGKLLGTCGLRHDEIRRLKREDTDTPLCQDDIEQSLLRINKTDVDMVRS</sequence>
<evidence type="ECO:0000313" key="4">
    <source>
        <dbReference type="Proteomes" id="UP000013827"/>
    </source>
</evidence>
<dbReference type="STRING" id="2903.R1DR38"/>
<dbReference type="RefSeq" id="XP_005763583.1">
    <property type="nucleotide sequence ID" value="XM_005763526.1"/>
</dbReference>